<reference evidence="12" key="1">
    <citation type="submission" date="2022-10" db="EMBL/GenBank/DDBJ databases">
        <title>Novel sulphate-reducing endosymbionts in the free-living metamonad Anaeramoeba.</title>
        <authorList>
            <person name="Jerlstrom-Hultqvist J."/>
            <person name="Cepicka I."/>
            <person name="Gallot-Lavallee L."/>
            <person name="Salas-Leiva D."/>
            <person name="Curtis B.A."/>
            <person name="Zahonova K."/>
            <person name="Pipaliya S."/>
            <person name="Dacks J."/>
            <person name="Roger A.J."/>
        </authorList>
    </citation>
    <scope>NUCLEOTIDE SEQUENCE</scope>
    <source>
        <strain evidence="12">BMAN</strain>
    </source>
</reference>
<keyword evidence="6" id="KW-0926">Vacuole</keyword>
<keyword evidence="13" id="KW-1185">Reference proteome</keyword>
<dbReference type="GO" id="GO:0005774">
    <property type="term" value="C:vacuolar membrane"/>
    <property type="evidence" value="ECO:0007669"/>
    <property type="project" value="UniProtKB-SubCell"/>
</dbReference>
<evidence type="ECO:0000313" key="13">
    <source>
        <dbReference type="Proteomes" id="UP001149090"/>
    </source>
</evidence>
<dbReference type="Gene3D" id="3.40.630.10">
    <property type="entry name" value="Zn peptidases"/>
    <property type="match status" value="1"/>
</dbReference>
<dbReference type="PANTHER" id="PTHR12147">
    <property type="entry name" value="METALLOPEPTIDASE M28 FAMILY MEMBER"/>
    <property type="match status" value="1"/>
</dbReference>
<keyword evidence="10" id="KW-0812">Transmembrane</keyword>
<dbReference type="GO" id="GO:0006508">
    <property type="term" value="P:proteolysis"/>
    <property type="evidence" value="ECO:0007669"/>
    <property type="project" value="InterPro"/>
</dbReference>
<feature type="transmembrane region" description="Helical" evidence="10">
    <location>
        <begin position="300"/>
        <end position="319"/>
    </location>
</feature>
<evidence type="ECO:0000313" key="12">
    <source>
        <dbReference type="EMBL" id="KAJ5072142.1"/>
    </source>
</evidence>
<comment type="function">
    <text evidence="2">May be involved in vacuolar sorting and osmoregulation.</text>
</comment>
<evidence type="ECO:0000256" key="9">
    <source>
        <dbReference type="ARBA" id="ARBA00031512"/>
    </source>
</evidence>
<dbReference type="InterPro" id="IPR007484">
    <property type="entry name" value="Peptidase_M28"/>
</dbReference>
<keyword evidence="8" id="KW-0325">Glycoprotein</keyword>
<dbReference type="OrthoDB" id="76293at2759"/>
<evidence type="ECO:0000256" key="3">
    <source>
        <dbReference type="ARBA" id="ARBA00004128"/>
    </source>
</evidence>
<accession>A0A9Q0LFZ5</accession>
<proteinExistence type="inferred from homology"/>
<comment type="subcellular location">
    <subcellularLocation>
        <location evidence="3">Vacuole membrane</location>
        <topology evidence="3">Multi-pass membrane protein</topology>
    </subcellularLocation>
</comment>
<evidence type="ECO:0000256" key="4">
    <source>
        <dbReference type="ARBA" id="ARBA00010918"/>
    </source>
</evidence>
<protein>
    <recommendedName>
        <fullName evidence="5">Vacuolar membrane protease</fullName>
    </recommendedName>
    <alternativeName>
        <fullName evidence="9">FXNA-related family protease 1</fullName>
    </alternativeName>
</protein>
<feature type="transmembrane region" description="Helical" evidence="10">
    <location>
        <begin position="364"/>
        <end position="384"/>
    </location>
</feature>
<evidence type="ECO:0000256" key="8">
    <source>
        <dbReference type="ARBA" id="ARBA00023180"/>
    </source>
</evidence>
<dbReference type="EMBL" id="JAPDFW010000082">
    <property type="protein sequence ID" value="KAJ5072142.1"/>
    <property type="molecule type" value="Genomic_DNA"/>
</dbReference>
<feature type="transmembrane region" description="Helical" evidence="10">
    <location>
        <begin position="446"/>
        <end position="470"/>
    </location>
</feature>
<dbReference type="Pfam" id="PF04389">
    <property type="entry name" value="Peptidase_M28"/>
    <property type="match status" value="1"/>
</dbReference>
<feature type="transmembrane region" description="Helical" evidence="10">
    <location>
        <begin position="516"/>
        <end position="536"/>
    </location>
</feature>
<comment type="caution">
    <text evidence="12">The sequence shown here is derived from an EMBL/GenBank/DDBJ whole genome shotgun (WGS) entry which is preliminary data.</text>
</comment>
<dbReference type="SUPFAM" id="SSF53187">
    <property type="entry name" value="Zn-dependent exopeptidases"/>
    <property type="match status" value="1"/>
</dbReference>
<feature type="transmembrane region" description="Helical" evidence="10">
    <location>
        <begin position="490"/>
        <end position="509"/>
    </location>
</feature>
<sequence length="755" mass="86749">MHNSLTTKNNKETKEYILKKLNEIKEKNKDVHIEIEEQKGEGEIQRNERATDIYKNLENVVVRLFTSGSKKNNAVLVLAHFDSAIAGPGVADDGHAIATMIEMLSYFSANSKNLTKDLIFLFDNGEELGLLGADLFAAKHRWAKDVQFFINLEATGKIKGRPVLFRLNGNAYQKFHMMQVYSQHFAHPFTSSLIDDIQSFGLIRSDTDFTVLKNIALGFDFAFLDDTYIYHTWLDSLDNIQKGVLENFARDIISLIYGLEMMEDDPKMFLQKENINEQKDKKFQPIFFDFIGFFTVNIPFSYFVSIASFVLTIASLLLYKYSRAKRLMYNFMKLLLADLITIGGVLIITFLVEFLINRPFASYFSWQYALVYYGLLFMVLFVFVPQINQRSEVYALLTFIWAIALFFASLYRLGSSYLFLIWTITSLIGFAVSSVRVSYTTFDSRFPLLAFIIIVSSHLFSALITIIPFLKFFAYLVSRLPMQMGSHSDIIIAAFVCIIIILTFQALLFGFRRSYFAPLAIILLGLFLVLFFFSFFTLPYSSKAPKHVNIQHVIDIKDNTLSPEIEPNYSEMLVMTPNDGESRSLSTIALKHGFRWKKKFPNIHTSSLFGYNFFGAFFKEIPQEKSIFPTKFASDLNFKISCQKIDDSNEISIDLHSPNAFQVSIMSDSLIKSTDSDFVSYSYNFYSGLSSDFEISKKFLFVDQKENLDPLFLSIHYLDSSDDLNLIEDDLKEKIYFTRNTKTVIILKEIQCPSS</sequence>
<name>A0A9Q0LFZ5_ANAIG</name>
<comment type="cofactor">
    <cofactor evidence="1">
        <name>Zn(2+)</name>
        <dbReference type="ChEBI" id="CHEBI:29105"/>
    </cofactor>
</comment>
<feature type="transmembrane region" description="Helical" evidence="10">
    <location>
        <begin position="393"/>
        <end position="411"/>
    </location>
</feature>
<feature type="transmembrane region" description="Helical" evidence="10">
    <location>
        <begin position="331"/>
        <end position="352"/>
    </location>
</feature>
<evidence type="ECO:0000256" key="10">
    <source>
        <dbReference type="SAM" id="Phobius"/>
    </source>
</evidence>
<dbReference type="InterPro" id="IPR045175">
    <property type="entry name" value="M28_fam"/>
</dbReference>
<dbReference type="Proteomes" id="UP001149090">
    <property type="component" value="Unassembled WGS sequence"/>
</dbReference>
<keyword evidence="7 10" id="KW-1133">Transmembrane helix</keyword>
<feature type="transmembrane region" description="Helical" evidence="10">
    <location>
        <begin position="417"/>
        <end position="439"/>
    </location>
</feature>
<evidence type="ECO:0000259" key="11">
    <source>
        <dbReference type="Pfam" id="PF04389"/>
    </source>
</evidence>
<comment type="similarity">
    <text evidence="4">Belongs to the peptidase M28 family.</text>
</comment>
<gene>
    <name evidence="12" type="ORF">M0811_09522</name>
</gene>
<evidence type="ECO:0000256" key="7">
    <source>
        <dbReference type="ARBA" id="ARBA00022989"/>
    </source>
</evidence>
<dbReference type="GO" id="GO:0008235">
    <property type="term" value="F:metalloexopeptidase activity"/>
    <property type="evidence" value="ECO:0007669"/>
    <property type="project" value="InterPro"/>
</dbReference>
<keyword evidence="10" id="KW-0472">Membrane</keyword>
<evidence type="ECO:0000256" key="6">
    <source>
        <dbReference type="ARBA" id="ARBA00022554"/>
    </source>
</evidence>
<dbReference type="AlphaFoldDB" id="A0A9Q0LFZ5"/>
<dbReference type="PANTHER" id="PTHR12147:SF58">
    <property type="entry name" value="VACUOLAR MEMBRANE PROTEASE"/>
    <property type="match status" value="1"/>
</dbReference>
<evidence type="ECO:0000256" key="1">
    <source>
        <dbReference type="ARBA" id="ARBA00001947"/>
    </source>
</evidence>
<dbReference type="OMA" id="SGPWNIT"/>
<evidence type="ECO:0000256" key="5">
    <source>
        <dbReference type="ARBA" id="ARBA00017435"/>
    </source>
</evidence>
<organism evidence="12 13">
    <name type="scientific">Anaeramoeba ignava</name>
    <name type="common">Anaerobic marine amoeba</name>
    <dbReference type="NCBI Taxonomy" id="1746090"/>
    <lineage>
        <taxon>Eukaryota</taxon>
        <taxon>Metamonada</taxon>
        <taxon>Anaeramoebidae</taxon>
        <taxon>Anaeramoeba</taxon>
    </lineage>
</organism>
<evidence type="ECO:0000256" key="2">
    <source>
        <dbReference type="ARBA" id="ARBA00003273"/>
    </source>
</evidence>
<feature type="domain" description="Peptidase M28" evidence="11">
    <location>
        <begin position="59"/>
        <end position="254"/>
    </location>
</feature>